<dbReference type="STRING" id="408074.SAMN05660909_05028"/>
<keyword evidence="2" id="KW-1185">Reference proteome</keyword>
<evidence type="ECO:0000313" key="1">
    <source>
        <dbReference type="EMBL" id="SEB05542.1"/>
    </source>
</evidence>
<dbReference type="Proteomes" id="UP000199656">
    <property type="component" value="Unassembled WGS sequence"/>
</dbReference>
<protein>
    <submittedName>
        <fullName evidence="1">Uncharacterized protein</fullName>
    </submittedName>
</protein>
<dbReference type="AlphaFoldDB" id="A0A1H4GA21"/>
<gene>
    <name evidence="1" type="ORF">SAMN05660909_05028</name>
</gene>
<sequence length="43" mass="4670">MKVINNGEKNSFYPNRVGSEGLFPSLSSHTTVRTGLVYGGLLE</sequence>
<reference evidence="2" key="1">
    <citation type="submission" date="2016-10" db="EMBL/GenBank/DDBJ databases">
        <authorList>
            <person name="Varghese N."/>
            <person name="Submissions S."/>
        </authorList>
    </citation>
    <scope>NUCLEOTIDE SEQUENCE [LARGE SCALE GENOMIC DNA]</scope>
    <source>
        <strain evidence="2">DSM 23920</strain>
    </source>
</reference>
<organism evidence="1 2">
    <name type="scientific">Chitinophaga terrae</name>
    <name type="common">ex Kim and Jung 2007</name>
    <dbReference type="NCBI Taxonomy" id="408074"/>
    <lineage>
        <taxon>Bacteria</taxon>
        <taxon>Pseudomonadati</taxon>
        <taxon>Bacteroidota</taxon>
        <taxon>Chitinophagia</taxon>
        <taxon>Chitinophagales</taxon>
        <taxon>Chitinophagaceae</taxon>
        <taxon>Chitinophaga</taxon>
    </lineage>
</organism>
<proteinExistence type="predicted"/>
<dbReference type="EMBL" id="FNRL01000033">
    <property type="protein sequence ID" value="SEB05542.1"/>
    <property type="molecule type" value="Genomic_DNA"/>
</dbReference>
<evidence type="ECO:0000313" key="2">
    <source>
        <dbReference type="Proteomes" id="UP000199656"/>
    </source>
</evidence>
<accession>A0A1H4GA21</accession>
<name>A0A1H4GA21_9BACT</name>